<accession>A0AAD1Y9P6</accession>
<proteinExistence type="predicted"/>
<dbReference type="EMBL" id="CAMTCP010000006">
    <property type="protein sequence ID" value="CAI3538439.1"/>
    <property type="molecule type" value="Genomic_DNA"/>
</dbReference>
<dbReference type="Proteomes" id="UP001189143">
    <property type="component" value="Unassembled WGS sequence"/>
</dbReference>
<comment type="caution">
    <text evidence="1">The sequence shown here is derived from an EMBL/GenBank/DDBJ whole genome shotgun (WGS) entry which is preliminary data.</text>
</comment>
<sequence length="82" mass="9937">MNLMGSNNRPLFIYQYIKYVKVQRIFNVLIRTKPYKSRVEKKSTNSTVHFAKLHVIFFFIYIHVKYTLSVKCSVKIKILYTW</sequence>
<reference evidence="1" key="1">
    <citation type="submission" date="2022-10" db="EMBL/GenBank/DDBJ databases">
        <authorList>
            <person name="Aires J."/>
            <person name="Mesa V."/>
        </authorList>
    </citation>
    <scope>NUCLEOTIDE SEQUENCE</scope>
    <source>
        <strain evidence="1">Clostridium neonatale JD116</strain>
    </source>
</reference>
<gene>
    <name evidence="1" type="ORF">CNEO2_1050001</name>
</gene>
<name>A0AAD1Y9P6_9CLOT</name>
<evidence type="ECO:0000313" key="2">
    <source>
        <dbReference type="Proteomes" id="UP001189143"/>
    </source>
</evidence>
<protein>
    <submittedName>
        <fullName evidence="1">Uncharacterized protein</fullName>
    </submittedName>
</protein>
<dbReference type="AlphaFoldDB" id="A0AAD1Y9P6"/>
<organism evidence="1 2">
    <name type="scientific">Clostridium neonatale</name>
    <dbReference type="NCBI Taxonomy" id="137838"/>
    <lineage>
        <taxon>Bacteria</taxon>
        <taxon>Bacillati</taxon>
        <taxon>Bacillota</taxon>
        <taxon>Clostridia</taxon>
        <taxon>Eubacteriales</taxon>
        <taxon>Clostridiaceae</taxon>
        <taxon>Clostridium</taxon>
    </lineage>
</organism>
<evidence type="ECO:0000313" key="1">
    <source>
        <dbReference type="EMBL" id="CAI3538439.1"/>
    </source>
</evidence>